<protein>
    <submittedName>
        <fullName evidence="1">Uncharacterized protein</fullName>
    </submittedName>
</protein>
<accession>A0ACB9QHD0</accession>
<evidence type="ECO:0000313" key="2">
    <source>
        <dbReference type="Proteomes" id="UP000828941"/>
    </source>
</evidence>
<gene>
    <name evidence="1" type="ORF">L6164_001656</name>
</gene>
<sequence length="1125" mass="123944">MGVSFKVARVGSRYKPKPCEFETLGTECSSVNDSQQRAAEGNLSRVGAKITDDSIEKSKNGLRPVLEELEVSFSMNLFNDGFSLGKPTESFSDVPKQLHPYDKASEELFSGIEYGCLPGDLLDDIPCKYVNGVLLCEIRDYRSCFPHTSPTGKSPIVHKVTLQMCMETVVKNILSMSNDSWTYKDILEIESCILKALQPDLQLNPEPLWDKLLGEPLRKKIDLGIAWSWKKRKLSDVPTCSLSNSESYLVKHSVSDSLIQKPSPQSDPVDKEYISSCFLNPQGISCKLDSMLPSCPVVVLNTPNVASVPNQLKTTAAGVPRVPSDRGICEKQAIRGLASKKPKKEPVELPQLQLLANPVNVTPAGPELQQMENRSSQPQHKVDKILCDREKSKLHSPVLIHNHQRVVHGVQNLLARAPSVKEEPSETSGLRSDCLSVDRRINQSTLHHIKQQPTLMPPRAKSSVKEEPSATTGLHSEYLSMDRRIDPSTLHHSKQQPKSTPLRTNSSSILTLQNHMAQSFDKNLKNGSATEKRKTPHSSQLLAEIESLLATTQNGNSLQRQIPIHVGQKNSHANGLGIKMADSVVTTNVTNANNQTVKSLPQPQPSTEVDFAIERFSKILRVAERNGLTNRKRKLDQFVAMKPAFHMIPPLVGFHLSSFDDSGRSKNPTEDKISPSIYPNGGKTRTVIFCHESHICESSGRMMVDRDALVKLVLSESPDLGTVDARVHRGCEEEMNSFSFPPLSTFPNTRLDVLATQFTSLMVHEGYRKIFDQADSSSCHKYGVSSIETPSVGNTISTAGTIKASSATWTSGSSAPISNSLSSRMPFHNPTPSPLPSIFPGVNLATSGKSLSSPQLSFSSKPQIDIVPQVRLMHQQQPQSANRSPQVLLQMHLRYRQEQELQRRKQSMGPLSAGASSQDIVLPDGGIHRMSGSGNNVIGIKRSAPILTGGLMHWLKNLSNINNLESHTSTSNGKQLVGMLSDHRLPPLPTPGTRQDLGRDLMSGVPDQSNASTFPVAKQDAFTMKYRFNNHQEPRDEITQQLQMIQQQETKPMRQLQVVPNSDGLVGSSMNPVNSLLDQQSQLRKQQLNPVSAILQMNPGNITGPESSAAKHNLPEKPGYSLPEW</sequence>
<keyword evidence="2" id="KW-1185">Reference proteome</keyword>
<dbReference type="EMBL" id="CM039426">
    <property type="protein sequence ID" value="KAI4357725.1"/>
    <property type="molecule type" value="Genomic_DNA"/>
</dbReference>
<proteinExistence type="predicted"/>
<name>A0ACB9QHD0_BAUVA</name>
<comment type="caution">
    <text evidence="1">The sequence shown here is derived from an EMBL/GenBank/DDBJ whole genome shotgun (WGS) entry which is preliminary data.</text>
</comment>
<evidence type="ECO:0000313" key="1">
    <source>
        <dbReference type="EMBL" id="KAI4357725.1"/>
    </source>
</evidence>
<dbReference type="Proteomes" id="UP000828941">
    <property type="component" value="Chromosome 1"/>
</dbReference>
<reference evidence="1 2" key="1">
    <citation type="journal article" date="2022" name="DNA Res.">
        <title>Chromosomal-level genome assembly of the orchid tree Bauhinia variegata (Leguminosae; Cercidoideae) supports the allotetraploid origin hypothesis of Bauhinia.</title>
        <authorList>
            <person name="Zhong Y."/>
            <person name="Chen Y."/>
            <person name="Zheng D."/>
            <person name="Pang J."/>
            <person name="Liu Y."/>
            <person name="Luo S."/>
            <person name="Meng S."/>
            <person name="Qian L."/>
            <person name="Wei D."/>
            <person name="Dai S."/>
            <person name="Zhou R."/>
        </authorList>
    </citation>
    <scope>NUCLEOTIDE SEQUENCE [LARGE SCALE GENOMIC DNA]</scope>
    <source>
        <strain evidence="1">BV-YZ2020</strain>
    </source>
</reference>
<organism evidence="1 2">
    <name type="scientific">Bauhinia variegata</name>
    <name type="common">Purple orchid tree</name>
    <name type="synonym">Phanera variegata</name>
    <dbReference type="NCBI Taxonomy" id="167791"/>
    <lineage>
        <taxon>Eukaryota</taxon>
        <taxon>Viridiplantae</taxon>
        <taxon>Streptophyta</taxon>
        <taxon>Embryophyta</taxon>
        <taxon>Tracheophyta</taxon>
        <taxon>Spermatophyta</taxon>
        <taxon>Magnoliopsida</taxon>
        <taxon>eudicotyledons</taxon>
        <taxon>Gunneridae</taxon>
        <taxon>Pentapetalae</taxon>
        <taxon>rosids</taxon>
        <taxon>fabids</taxon>
        <taxon>Fabales</taxon>
        <taxon>Fabaceae</taxon>
        <taxon>Cercidoideae</taxon>
        <taxon>Cercideae</taxon>
        <taxon>Bauhiniinae</taxon>
        <taxon>Bauhinia</taxon>
    </lineage>
</organism>